<comment type="caution">
    <text evidence="2">The sequence shown here is derived from an EMBL/GenBank/DDBJ whole genome shotgun (WGS) entry which is preliminary data.</text>
</comment>
<evidence type="ECO:0000256" key="1">
    <source>
        <dbReference type="SAM" id="MobiDB-lite"/>
    </source>
</evidence>
<sequence length="130" mass="14097">MNGHSNQNLLKAAGQISMTYERAGVGPTRDGRNGGGDPCFTDGRILVGGLILRSAEKAVAPDTPDGHHSPSHSRDLWRYHPCRRPPRRRRGLSRRPAARPQGGAIEMKAVIHNAGTSTKTTSSLWPVWLG</sequence>
<proteinExistence type="predicted"/>
<evidence type="ECO:0000313" key="3">
    <source>
        <dbReference type="Proteomes" id="UP000294215"/>
    </source>
</evidence>
<feature type="compositionally biased region" description="Basic residues" evidence="1">
    <location>
        <begin position="80"/>
        <end position="97"/>
    </location>
</feature>
<keyword evidence="2" id="KW-0614">Plasmid</keyword>
<dbReference type="Proteomes" id="UP000294215">
    <property type="component" value="Unassembled WGS sequence"/>
</dbReference>
<gene>
    <name evidence="2" type="ORF">ELH40_31440</name>
</gene>
<organism evidence="2 3">
    <name type="scientific">Rhizobium ruizarguesonis</name>
    <dbReference type="NCBI Taxonomy" id="2081791"/>
    <lineage>
        <taxon>Bacteria</taxon>
        <taxon>Pseudomonadati</taxon>
        <taxon>Pseudomonadota</taxon>
        <taxon>Alphaproteobacteria</taxon>
        <taxon>Hyphomicrobiales</taxon>
        <taxon>Rhizobiaceae</taxon>
        <taxon>Rhizobium/Agrobacterium group</taxon>
        <taxon>Rhizobium</taxon>
    </lineage>
</organism>
<evidence type="ECO:0000313" key="2">
    <source>
        <dbReference type="EMBL" id="TBC05674.1"/>
    </source>
</evidence>
<feature type="region of interest" description="Disordered" evidence="1">
    <location>
        <begin position="57"/>
        <end position="105"/>
    </location>
</feature>
<protein>
    <submittedName>
        <fullName evidence="2">Uncharacterized protein</fullName>
    </submittedName>
</protein>
<accession>A0AB38HVF7</accession>
<name>A0AB38HVF7_9HYPH</name>
<dbReference type="EMBL" id="SIMR01000003">
    <property type="protein sequence ID" value="TBC05674.1"/>
    <property type="molecule type" value="Genomic_DNA"/>
</dbReference>
<reference evidence="2 3" key="1">
    <citation type="submission" date="2019-02" db="EMBL/GenBank/DDBJ databases">
        <title>The genomic architecture of introgression among sibling species of bacteria.</title>
        <authorList>
            <person name="Cavassim M.I.A."/>
            <person name="Moeskjaer S."/>
            <person name="Moslemi C."/>
            <person name="Fields B."/>
            <person name="Bachmann A."/>
            <person name="Vilhjalmsson B."/>
            <person name="Schierup M.H."/>
            <person name="Young J.P.W."/>
            <person name="Andersen S.U."/>
        </authorList>
    </citation>
    <scope>NUCLEOTIDE SEQUENCE [LARGE SCALE GENOMIC DNA]</scope>
    <source>
        <strain evidence="2 3">SM92</strain>
        <plasmid evidence="2">pSM92_Rh02</plasmid>
    </source>
</reference>
<dbReference type="AlphaFoldDB" id="A0AB38HVF7"/>
<geneLocation type="plasmid" evidence="2">
    <name>pSM92_Rh02</name>
</geneLocation>
<feature type="compositionally biased region" description="Basic and acidic residues" evidence="1">
    <location>
        <begin position="64"/>
        <end position="78"/>
    </location>
</feature>